<evidence type="ECO:0000256" key="4">
    <source>
        <dbReference type="ARBA" id="ARBA00022833"/>
    </source>
</evidence>
<keyword evidence="7" id="KW-0804">Transcription</keyword>
<comment type="subcellular location">
    <subcellularLocation>
        <location evidence="1">Nucleus</location>
    </subcellularLocation>
</comment>
<evidence type="ECO:0000256" key="9">
    <source>
        <dbReference type="SAM" id="MobiDB-lite"/>
    </source>
</evidence>
<dbReference type="GO" id="GO:0008270">
    <property type="term" value="F:zinc ion binding"/>
    <property type="evidence" value="ECO:0007669"/>
    <property type="project" value="InterPro"/>
</dbReference>
<comment type="caution">
    <text evidence="11">The sequence shown here is derived from an EMBL/GenBank/DDBJ whole genome shotgun (WGS) entry which is preliminary data.</text>
</comment>
<dbReference type="InterPro" id="IPR050797">
    <property type="entry name" value="Carb_Metab_Trans_Reg"/>
</dbReference>
<evidence type="ECO:0000256" key="8">
    <source>
        <dbReference type="ARBA" id="ARBA00023242"/>
    </source>
</evidence>
<dbReference type="Proteomes" id="UP000694255">
    <property type="component" value="Unassembled WGS sequence"/>
</dbReference>
<dbReference type="OrthoDB" id="2740448at2759"/>
<dbReference type="GO" id="GO:0003677">
    <property type="term" value="F:DNA binding"/>
    <property type="evidence" value="ECO:0007669"/>
    <property type="project" value="UniProtKB-KW"/>
</dbReference>
<evidence type="ECO:0000313" key="12">
    <source>
        <dbReference type="Proteomes" id="UP000694255"/>
    </source>
</evidence>
<comment type="similarity">
    <text evidence="2">Belongs to the MAL13 family.</text>
</comment>
<feature type="region of interest" description="Disordered" evidence="9">
    <location>
        <begin position="506"/>
        <end position="550"/>
    </location>
</feature>
<dbReference type="CDD" id="cd00067">
    <property type="entry name" value="GAL4"/>
    <property type="match status" value="1"/>
</dbReference>
<evidence type="ECO:0000256" key="3">
    <source>
        <dbReference type="ARBA" id="ARBA00022723"/>
    </source>
</evidence>
<keyword evidence="6" id="KW-0238">DNA-binding</keyword>
<dbReference type="AlphaFoldDB" id="A0A8J5QTU8"/>
<evidence type="ECO:0000256" key="5">
    <source>
        <dbReference type="ARBA" id="ARBA00023015"/>
    </source>
</evidence>
<dbReference type="PANTHER" id="PTHR31668">
    <property type="entry name" value="GLUCOSE TRANSPORT TRANSCRIPTION REGULATOR RGT1-RELATED-RELATED"/>
    <property type="match status" value="1"/>
</dbReference>
<feature type="compositionally biased region" description="Low complexity" evidence="9">
    <location>
        <begin position="569"/>
        <end position="592"/>
    </location>
</feature>
<keyword evidence="4" id="KW-0862">Zinc</keyword>
<dbReference type="InterPro" id="IPR001138">
    <property type="entry name" value="Zn2Cys6_DnaBD"/>
</dbReference>
<gene>
    <name evidence="11" type="ORF">J8A68_004031</name>
</gene>
<accession>A0A8J5QTU8</accession>
<feature type="domain" description="Zn(2)-C6 fungal-type" evidence="10">
    <location>
        <begin position="27"/>
        <end position="56"/>
    </location>
</feature>
<feature type="region of interest" description="Disordered" evidence="9">
    <location>
        <begin position="569"/>
        <end position="603"/>
    </location>
</feature>
<keyword evidence="3" id="KW-0479">Metal-binding</keyword>
<evidence type="ECO:0000256" key="7">
    <source>
        <dbReference type="ARBA" id="ARBA00023163"/>
    </source>
</evidence>
<organism evidence="11 12">
    <name type="scientific">[Candida] subhashii</name>
    <dbReference type="NCBI Taxonomy" id="561895"/>
    <lineage>
        <taxon>Eukaryota</taxon>
        <taxon>Fungi</taxon>
        <taxon>Dikarya</taxon>
        <taxon>Ascomycota</taxon>
        <taxon>Saccharomycotina</taxon>
        <taxon>Pichiomycetes</taxon>
        <taxon>Debaryomycetaceae</taxon>
        <taxon>Spathaspora</taxon>
    </lineage>
</organism>
<name>A0A8J5QTU8_9ASCO</name>
<sequence length="616" mass="68496">MDSRSSSPNTTSTSSTTKKVRSKYSRPCDSCSVRKVRCDLQTPCSRCIKHNLPCTNNRVRKKCGPKNIHQKTRDAISQVSRISSTSTPTPIRSPILVNPTTDGFEFKIPVESLLPCLQIYQTWYYGVWPVISVAQLVSILMNKSPTSDCDSETLSTYSLSCALSAATINQVRFLKSNFHLFYLPEQVQNLDFAQECFRARDEFDYRSNPSLETCLTCFFLYAYYVNTIGGKTKAIIHLRESISIAQILGLHNPASFINKSPAEVHRMKKVYYLLLVTERYVCIEDSIPVILEPTIPLPSLNDEEYSVLISGFRELVKIFAIPDRTFFDRFIALKSNMGEPNSMMMPTTTFHSSSWLVNVHEQLQNIRIMDDAPNIQKLNITLSKYWMKALAWDITKKNNLLDEYEISLSRCFPMIIARDFLEETKELPIDSFESNGPGVCVKLSAIIDSLIDSMSLSKDYSGVAYLQGMVTLMSRLENEIVTSHLHDYMKILNALINSQNLHSPSPAIEMPNFTDGGGGGHISELSSDDCSESSSVNQDGNGKNNNTNNGISPFTQMTMAFCMSPAVGSTPVPGTTSTSGSAPGPGAGPTPVHVSGQGPATSQYANIDDLYSQWYP</sequence>
<evidence type="ECO:0000259" key="10">
    <source>
        <dbReference type="PROSITE" id="PS50048"/>
    </source>
</evidence>
<keyword evidence="5" id="KW-0805">Transcription regulation</keyword>
<proteinExistence type="inferred from homology"/>
<dbReference type="SMART" id="SM00066">
    <property type="entry name" value="GAL4"/>
    <property type="match status" value="1"/>
</dbReference>
<evidence type="ECO:0000256" key="2">
    <source>
        <dbReference type="ARBA" id="ARBA00009382"/>
    </source>
</evidence>
<reference evidence="11 12" key="1">
    <citation type="journal article" date="2021" name="DNA Res.">
        <title>Genome analysis of Candida subhashii reveals its hybrid nature and dual mitochondrial genome conformations.</title>
        <authorList>
            <person name="Mixao V."/>
            <person name="Hegedusova E."/>
            <person name="Saus E."/>
            <person name="Pryszcz L.P."/>
            <person name="Cillingova A."/>
            <person name="Nosek J."/>
            <person name="Gabaldon T."/>
        </authorList>
    </citation>
    <scope>NUCLEOTIDE SEQUENCE [LARGE SCALE GENOMIC DNA]</scope>
    <source>
        <strain evidence="11 12">CBS 10753</strain>
    </source>
</reference>
<evidence type="ECO:0000313" key="11">
    <source>
        <dbReference type="EMBL" id="KAG7662500.1"/>
    </source>
</evidence>
<dbReference type="GeneID" id="73470831"/>
<dbReference type="EMBL" id="JAGSYN010000178">
    <property type="protein sequence ID" value="KAG7662500.1"/>
    <property type="molecule type" value="Genomic_DNA"/>
</dbReference>
<protein>
    <recommendedName>
        <fullName evidence="10">Zn(2)-C6 fungal-type domain-containing protein</fullName>
    </recommendedName>
</protein>
<dbReference type="PROSITE" id="PS00463">
    <property type="entry name" value="ZN2_CY6_FUNGAL_1"/>
    <property type="match status" value="1"/>
</dbReference>
<dbReference type="PANTHER" id="PTHR31668:SF18">
    <property type="entry name" value="MALTOSE FERMENTATION REGULATORY PROTEIN MAL13-RELATED"/>
    <property type="match status" value="1"/>
</dbReference>
<dbReference type="CDD" id="cd12148">
    <property type="entry name" value="fungal_TF_MHR"/>
    <property type="match status" value="1"/>
</dbReference>
<feature type="compositionally biased region" description="Low complexity" evidence="9">
    <location>
        <begin position="532"/>
        <end position="550"/>
    </location>
</feature>
<dbReference type="Pfam" id="PF00172">
    <property type="entry name" value="Zn_clus"/>
    <property type="match status" value="1"/>
</dbReference>
<dbReference type="GO" id="GO:0000981">
    <property type="term" value="F:DNA-binding transcription factor activity, RNA polymerase II-specific"/>
    <property type="evidence" value="ECO:0007669"/>
    <property type="project" value="InterPro"/>
</dbReference>
<dbReference type="PROSITE" id="PS50048">
    <property type="entry name" value="ZN2_CY6_FUNGAL_2"/>
    <property type="match status" value="1"/>
</dbReference>
<keyword evidence="12" id="KW-1185">Reference proteome</keyword>
<dbReference type="GO" id="GO:0005634">
    <property type="term" value="C:nucleus"/>
    <property type="evidence" value="ECO:0007669"/>
    <property type="project" value="UniProtKB-SubCell"/>
</dbReference>
<dbReference type="RefSeq" id="XP_049262733.1">
    <property type="nucleotide sequence ID" value="XM_049407947.1"/>
</dbReference>
<evidence type="ECO:0000256" key="1">
    <source>
        <dbReference type="ARBA" id="ARBA00004123"/>
    </source>
</evidence>
<keyword evidence="8" id="KW-0539">Nucleus</keyword>
<evidence type="ECO:0000256" key="6">
    <source>
        <dbReference type="ARBA" id="ARBA00023125"/>
    </source>
</evidence>